<dbReference type="InterPro" id="IPR045272">
    <property type="entry name" value="ANXUR1/2-like"/>
</dbReference>
<name>A0AAD8KR67_TARER</name>
<dbReference type="InterPro" id="IPR011009">
    <property type="entry name" value="Kinase-like_dom_sf"/>
</dbReference>
<dbReference type="GO" id="GO:0005524">
    <property type="term" value="F:ATP binding"/>
    <property type="evidence" value="ECO:0007669"/>
    <property type="project" value="InterPro"/>
</dbReference>
<proteinExistence type="predicted"/>
<dbReference type="GO" id="GO:0009506">
    <property type="term" value="C:plasmodesma"/>
    <property type="evidence" value="ECO:0007669"/>
    <property type="project" value="TreeGrafter"/>
</dbReference>
<dbReference type="GO" id="GO:0004714">
    <property type="term" value="F:transmembrane receptor protein tyrosine kinase activity"/>
    <property type="evidence" value="ECO:0007669"/>
    <property type="project" value="InterPro"/>
</dbReference>
<sequence length="644" mass="72590">MQPVAHRHGPVLDHACGTHGYVDPAYLRSESVSHKSDVYSFGVILFEVLCRRKEVNQDKLRLLADVTVKSHDANIKDIIHPGLRIQMDLGSLKIFSKVAYCCLNEQRSQRPNIDAVIVALDQSLKLQLAHESSLVRHEQLTPVDFYYWKNFEAKISDFGLSKFDNTWEVINPTHIAGTQVYLDPEYDRTGKFKIESDVYSFGVVLFELLSGRLAYDPVYTKENANGLGPIVRGYFIEKRSIKELVDPNLEKESISAVSKGLNPDSLNTFTAIGYRCLAEKQSERPTMKTVIEELEKSLKFQTQNLEHLRIGLDAIISATDKFSQKSFIGSEKQADRPTMEVIIEELQKALKFQETRKDGLRISFEDIVSGTQAFSEQIGQGRLGKVYKGEILRANGPTPIAVKRYDENNAEGEKEFLTEVEILFEYKHENIIGLVGYCDENNEKLLVYEYASNLSLDKHLKNASLTWTDRLKIGIDVAMALEFLHGGGSPVVHKNLKSSTILLNEDWKAKVSDFGLSTINPIYNEIDFVVDDAWGIPNQGLTQHTYLTKETDIYSLGVILCEMMCGTTAVSGDNKDEGGRYVVDLVKRQYEGGNVRGLVFEGIKDQIKPKSLISFLKIVYECLHDEIEKRPTAGDVALQLKKAL</sequence>
<dbReference type="Proteomes" id="UP001229421">
    <property type="component" value="Unassembled WGS sequence"/>
</dbReference>
<reference evidence="2" key="1">
    <citation type="journal article" date="2023" name="bioRxiv">
        <title>Improved chromosome-level genome assembly for marigold (Tagetes erecta).</title>
        <authorList>
            <person name="Jiang F."/>
            <person name="Yuan L."/>
            <person name="Wang S."/>
            <person name="Wang H."/>
            <person name="Xu D."/>
            <person name="Wang A."/>
            <person name="Fan W."/>
        </authorList>
    </citation>
    <scope>NUCLEOTIDE SEQUENCE</scope>
    <source>
        <strain evidence="2">WSJ</strain>
        <tissue evidence="2">Leaf</tissue>
    </source>
</reference>
<dbReference type="PROSITE" id="PS50011">
    <property type="entry name" value="PROTEIN_KINASE_DOM"/>
    <property type="match status" value="2"/>
</dbReference>
<dbReference type="Gene3D" id="1.10.510.10">
    <property type="entry name" value="Transferase(Phosphotransferase) domain 1"/>
    <property type="match status" value="3"/>
</dbReference>
<evidence type="ECO:0000313" key="3">
    <source>
        <dbReference type="Proteomes" id="UP001229421"/>
    </source>
</evidence>
<dbReference type="PANTHER" id="PTHR27003:SF471">
    <property type="entry name" value="VASCULAR ENDOTHELIAL GROWTH FACTOR RECEPTOR 2 (VEGFR2)-RELATED"/>
    <property type="match status" value="1"/>
</dbReference>
<evidence type="ECO:0000259" key="1">
    <source>
        <dbReference type="PROSITE" id="PS50011"/>
    </source>
</evidence>
<dbReference type="PANTHER" id="PTHR27003">
    <property type="entry name" value="OS07G0166700 PROTEIN"/>
    <property type="match status" value="1"/>
</dbReference>
<feature type="domain" description="Protein kinase" evidence="1">
    <location>
        <begin position="372"/>
        <end position="644"/>
    </location>
</feature>
<dbReference type="GO" id="GO:0005886">
    <property type="term" value="C:plasma membrane"/>
    <property type="evidence" value="ECO:0007669"/>
    <property type="project" value="TreeGrafter"/>
</dbReference>
<dbReference type="AlphaFoldDB" id="A0AAD8KR67"/>
<dbReference type="Gene3D" id="3.30.200.20">
    <property type="entry name" value="Phosphorylase Kinase, domain 1"/>
    <property type="match status" value="1"/>
</dbReference>
<accession>A0AAD8KR67</accession>
<dbReference type="InterPro" id="IPR000719">
    <property type="entry name" value="Prot_kinase_dom"/>
</dbReference>
<gene>
    <name evidence="2" type="ORF">QVD17_14827</name>
</gene>
<protein>
    <recommendedName>
        <fullName evidence="1">Protein kinase domain-containing protein</fullName>
    </recommendedName>
</protein>
<keyword evidence="3" id="KW-1185">Reference proteome</keyword>
<dbReference type="SUPFAM" id="SSF56112">
    <property type="entry name" value="Protein kinase-like (PK-like)"/>
    <property type="match status" value="3"/>
</dbReference>
<feature type="domain" description="Protein kinase" evidence="1">
    <location>
        <begin position="1"/>
        <end position="298"/>
    </location>
</feature>
<evidence type="ECO:0000313" key="2">
    <source>
        <dbReference type="EMBL" id="KAK1426158.1"/>
    </source>
</evidence>
<organism evidence="2 3">
    <name type="scientific">Tagetes erecta</name>
    <name type="common">African marigold</name>
    <dbReference type="NCBI Taxonomy" id="13708"/>
    <lineage>
        <taxon>Eukaryota</taxon>
        <taxon>Viridiplantae</taxon>
        <taxon>Streptophyta</taxon>
        <taxon>Embryophyta</taxon>
        <taxon>Tracheophyta</taxon>
        <taxon>Spermatophyta</taxon>
        <taxon>Magnoliopsida</taxon>
        <taxon>eudicotyledons</taxon>
        <taxon>Gunneridae</taxon>
        <taxon>Pentapetalae</taxon>
        <taxon>asterids</taxon>
        <taxon>campanulids</taxon>
        <taxon>Asterales</taxon>
        <taxon>Asteraceae</taxon>
        <taxon>Asteroideae</taxon>
        <taxon>Heliantheae alliance</taxon>
        <taxon>Tageteae</taxon>
        <taxon>Tagetes</taxon>
    </lineage>
</organism>
<dbReference type="EMBL" id="JAUHHV010000004">
    <property type="protein sequence ID" value="KAK1426158.1"/>
    <property type="molecule type" value="Genomic_DNA"/>
</dbReference>
<dbReference type="Pfam" id="PF00069">
    <property type="entry name" value="Pkinase"/>
    <property type="match status" value="3"/>
</dbReference>
<comment type="caution">
    <text evidence="2">The sequence shown here is derived from an EMBL/GenBank/DDBJ whole genome shotgun (WGS) entry which is preliminary data.</text>
</comment>